<evidence type="ECO:0000313" key="1">
    <source>
        <dbReference type="EMBL" id="MFK4001941.1"/>
    </source>
</evidence>
<comment type="caution">
    <text evidence="1">The sequence shown here is derived from an EMBL/GenBank/DDBJ whole genome shotgun (WGS) entry which is preliminary data.</text>
</comment>
<dbReference type="GO" id="GO:0003746">
    <property type="term" value="F:translation elongation factor activity"/>
    <property type="evidence" value="ECO:0007669"/>
    <property type="project" value="UniProtKB-KW"/>
</dbReference>
<sequence length="253" mass="28766">MDPVKNKVDFSNLLPFVKTKELLQRLTNLTSNNNLLSPESGSIRRNKYLNECFKKWQDEWYSLLPSKASDSTIQTSDDRERAATNWLIQLFNTLFAAQKVVLVRSESEPEYFPAQNNEPARIAFAHGFFASALHEASHWCIAGDARRRLPDFGYWYAPDGRSVAQQQAFERVEIKPQALECLFTLACGRSFQVSQDNLFATFDTSSSTFENDVYRQVEEYIAKPHTLPRDAKVLLHALLTVCATGDANDGTWA</sequence>
<dbReference type="InterPro" id="IPR007411">
    <property type="entry name" value="EpmC"/>
</dbReference>
<name>A0ABW8LAL1_9GAMM</name>
<accession>A0ABW8LAL1</accession>
<dbReference type="Proteomes" id="UP001620234">
    <property type="component" value="Unassembled WGS sequence"/>
</dbReference>
<dbReference type="EMBL" id="JBJDPD010000025">
    <property type="protein sequence ID" value="MFK4001941.1"/>
    <property type="molecule type" value="Genomic_DNA"/>
</dbReference>
<protein>
    <submittedName>
        <fullName evidence="1">Elongation factor P hydroxylase</fullName>
    </submittedName>
</protein>
<keyword evidence="1" id="KW-0251">Elongation factor</keyword>
<reference evidence="1 2" key="1">
    <citation type="submission" date="2024-11" db="EMBL/GenBank/DDBJ databases">
        <title>The Natural Products Discovery Center: Release of the First 8490 Sequenced Strains for Exploring Actinobacteria Biosynthetic Diversity.</title>
        <authorList>
            <person name="Kalkreuter E."/>
            <person name="Kautsar S.A."/>
            <person name="Yang D."/>
            <person name="Bader C.D."/>
            <person name="Teijaro C.N."/>
            <person name="Fluegel L."/>
            <person name="Davis C.M."/>
            <person name="Simpson J.R."/>
            <person name="Lauterbach L."/>
            <person name="Steele A.D."/>
            <person name="Gui C."/>
            <person name="Meng S."/>
            <person name="Li G."/>
            <person name="Viehrig K."/>
            <person name="Ye F."/>
            <person name="Su P."/>
            <person name="Kiefer A.F."/>
            <person name="Nichols A."/>
            <person name="Cepeda A.J."/>
            <person name="Yan W."/>
            <person name="Fan B."/>
            <person name="Jiang Y."/>
            <person name="Adhikari A."/>
            <person name="Zheng C.-J."/>
            <person name="Schuster L."/>
            <person name="Cowan T.M."/>
            <person name="Smanski M.J."/>
            <person name="Chevrette M.G."/>
            <person name="De Carvalho L.P.S."/>
            <person name="Shen B."/>
        </authorList>
    </citation>
    <scope>NUCLEOTIDE SEQUENCE [LARGE SCALE GENOMIC DNA]</scope>
    <source>
        <strain evidence="1 2">NPDC077433</strain>
    </source>
</reference>
<keyword evidence="1" id="KW-0648">Protein biosynthesis</keyword>
<dbReference type="RefSeq" id="WP_286739945.1">
    <property type="nucleotide sequence ID" value="NZ_JBJDPD010000025.1"/>
</dbReference>
<gene>
    <name evidence="1" type="ORF">ACI2I3_11410</name>
</gene>
<organism evidence="1 2">
    <name type="scientific">Psychrobacter namhaensis</name>
    <dbReference type="NCBI Taxonomy" id="292734"/>
    <lineage>
        <taxon>Bacteria</taxon>
        <taxon>Pseudomonadati</taxon>
        <taxon>Pseudomonadota</taxon>
        <taxon>Gammaproteobacteria</taxon>
        <taxon>Moraxellales</taxon>
        <taxon>Moraxellaceae</taxon>
        <taxon>Psychrobacter</taxon>
    </lineage>
</organism>
<evidence type="ECO:0000313" key="2">
    <source>
        <dbReference type="Proteomes" id="UP001620234"/>
    </source>
</evidence>
<keyword evidence="2" id="KW-1185">Reference proteome</keyword>
<proteinExistence type="predicted"/>
<dbReference type="Pfam" id="PF04315">
    <property type="entry name" value="EpmC"/>
    <property type="match status" value="1"/>
</dbReference>